<dbReference type="EMBL" id="PDUG01000005">
    <property type="protein sequence ID" value="PIC29851.1"/>
    <property type="molecule type" value="Genomic_DNA"/>
</dbReference>
<dbReference type="InterPro" id="IPR002542">
    <property type="entry name" value="T20D4.11-like_dom"/>
</dbReference>
<dbReference type="Pfam" id="PF01579">
    <property type="entry name" value="DUF19"/>
    <property type="match status" value="1"/>
</dbReference>
<proteinExistence type="predicted"/>
<accession>A0A2G5TRY8</accession>
<dbReference type="Proteomes" id="UP000230233">
    <property type="component" value="Chromosome V"/>
</dbReference>
<evidence type="ECO:0000259" key="2">
    <source>
        <dbReference type="Pfam" id="PF01579"/>
    </source>
</evidence>
<protein>
    <recommendedName>
        <fullName evidence="2">T20D4.11-like domain-containing protein</fullName>
    </recommendedName>
</protein>
<evidence type="ECO:0000313" key="4">
    <source>
        <dbReference type="Proteomes" id="UP000230233"/>
    </source>
</evidence>
<dbReference type="PANTHER" id="PTHR37429">
    <property type="entry name" value="PROTEIN CBG19148-RELATED"/>
    <property type="match status" value="1"/>
</dbReference>
<comment type="caution">
    <text evidence="3">The sequence shown here is derived from an EMBL/GenBank/DDBJ whole genome shotgun (WGS) entry which is preliminary data.</text>
</comment>
<evidence type="ECO:0000313" key="3">
    <source>
        <dbReference type="EMBL" id="PIC29851.1"/>
    </source>
</evidence>
<sequence length="163" mass="18830">MFQKYFPIFLFSLAAGASLDDCKQITTGLEPVLKSIEVGDRFFRSPEEYKGYGDKCEEIINCVTAADASKLPDLLKKISPCLFYTFYNRDFSECAHKLIAKKDDNIDCLNTLFNDIHEPEVDECEQWDSLQPCVKEQIEKTCDAKILKEYVKQEKNLRPEFCD</sequence>
<dbReference type="PANTHER" id="PTHR37429:SF3">
    <property type="entry name" value="DUF19 DOMAIN-CONTAINING PROTEIN"/>
    <property type="match status" value="1"/>
</dbReference>
<feature type="domain" description="T20D4.11-like" evidence="2">
    <location>
        <begin position="42"/>
        <end position="161"/>
    </location>
</feature>
<keyword evidence="1" id="KW-0732">Signal</keyword>
<dbReference type="OrthoDB" id="5774134at2759"/>
<reference evidence="4" key="1">
    <citation type="submission" date="2017-10" db="EMBL/GenBank/DDBJ databases">
        <title>Rapid genome shrinkage in a self-fertile nematode reveals novel sperm competition proteins.</title>
        <authorList>
            <person name="Yin D."/>
            <person name="Schwarz E.M."/>
            <person name="Thomas C.G."/>
            <person name="Felde R.L."/>
            <person name="Korf I.F."/>
            <person name="Cutter A.D."/>
            <person name="Schartner C.M."/>
            <person name="Ralston E.J."/>
            <person name="Meyer B.J."/>
            <person name="Haag E.S."/>
        </authorList>
    </citation>
    <scope>NUCLEOTIDE SEQUENCE [LARGE SCALE GENOMIC DNA]</scope>
    <source>
        <strain evidence="4">JU1422</strain>
    </source>
</reference>
<dbReference type="AlphaFoldDB" id="A0A2G5TRY8"/>
<organism evidence="3 4">
    <name type="scientific">Caenorhabditis nigoni</name>
    <dbReference type="NCBI Taxonomy" id="1611254"/>
    <lineage>
        <taxon>Eukaryota</taxon>
        <taxon>Metazoa</taxon>
        <taxon>Ecdysozoa</taxon>
        <taxon>Nematoda</taxon>
        <taxon>Chromadorea</taxon>
        <taxon>Rhabditida</taxon>
        <taxon>Rhabditina</taxon>
        <taxon>Rhabditomorpha</taxon>
        <taxon>Rhabditoidea</taxon>
        <taxon>Rhabditidae</taxon>
        <taxon>Peloderinae</taxon>
        <taxon>Caenorhabditis</taxon>
    </lineage>
</organism>
<feature type="chain" id="PRO_5013667209" description="T20D4.11-like domain-containing protein" evidence="1">
    <location>
        <begin position="23"/>
        <end position="163"/>
    </location>
</feature>
<evidence type="ECO:0000256" key="1">
    <source>
        <dbReference type="SAM" id="SignalP"/>
    </source>
</evidence>
<feature type="signal peptide" evidence="1">
    <location>
        <begin position="1"/>
        <end position="22"/>
    </location>
</feature>
<gene>
    <name evidence="3" type="primary">Cnig_chr_V.g21296</name>
    <name evidence="3" type="ORF">B9Z55_021296</name>
</gene>
<name>A0A2G5TRY8_9PELO</name>
<keyword evidence="4" id="KW-1185">Reference proteome</keyword>